<evidence type="ECO:0000259" key="1">
    <source>
        <dbReference type="Pfam" id="PF14206"/>
    </source>
</evidence>
<feature type="domain" description="Cysteine-rich CPCC" evidence="1">
    <location>
        <begin position="5"/>
        <end position="77"/>
    </location>
</feature>
<gene>
    <name evidence="2" type="ordered locus">Sinac_6125</name>
</gene>
<accession>L0DN28</accession>
<dbReference type="EMBL" id="CP003364">
    <property type="protein sequence ID" value="AGA30230.1"/>
    <property type="molecule type" value="Genomic_DNA"/>
</dbReference>
<keyword evidence="3" id="KW-1185">Reference proteome</keyword>
<dbReference type="KEGG" id="saci:Sinac_6125"/>
<sequence>MERQQCPCCDYFTLEERADWEICPVCSWEDDGHDLNRQDAPSSCNRGLTLRQGRENFRQFGACESEMVQHVCSMDKRQHYRHASRTRE</sequence>
<protein>
    <recommendedName>
        <fullName evidence="1">Cysteine-rich CPCC domain-containing protein</fullName>
    </recommendedName>
</protein>
<organism evidence="2 3">
    <name type="scientific">Singulisphaera acidiphila (strain ATCC BAA-1392 / DSM 18658 / VKM B-2454 / MOB10)</name>
    <dbReference type="NCBI Taxonomy" id="886293"/>
    <lineage>
        <taxon>Bacteria</taxon>
        <taxon>Pseudomonadati</taxon>
        <taxon>Planctomycetota</taxon>
        <taxon>Planctomycetia</taxon>
        <taxon>Isosphaerales</taxon>
        <taxon>Isosphaeraceae</taxon>
        <taxon>Singulisphaera</taxon>
    </lineage>
</organism>
<dbReference type="OrthoDB" id="1456570at2"/>
<evidence type="ECO:0000313" key="2">
    <source>
        <dbReference type="EMBL" id="AGA30230.1"/>
    </source>
</evidence>
<evidence type="ECO:0000313" key="3">
    <source>
        <dbReference type="Proteomes" id="UP000010798"/>
    </source>
</evidence>
<proteinExistence type="predicted"/>
<dbReference type="Pfam" id="PF14206">
    <property type="entry name" value="Cys_rich_CPCC"/>
    <property type="match status" value="1"/>
</dbReference>
<dbReference type="InterPro" id="IPR025983">
    <property type="entry name" value="Cys_rich_CPCC"/>
</dbReference>
<name>L0DN28_SINAD</name>
<dbReference type="Proteomes" id="UP000010798">
    <property type="component" value="Chromosome"/>
</dbReference>
<dbReference type="HOGENOM" id="CLU_161873_1_1_0"/>
<reference evidence="2 3" key="1">
    <citation type="submission" date="2012-02" db="EMBL/GenBank/DDBJ databases">
        <title>Complete sequence of chromosome of Singulisphaera acidiphila DSM 18658.</title>
        <authorList>
            <consortium name="US DOE Joint Genome Institute (JGI-PGF)"/>
            <person name="Lucas S."/>
            <person name="Copeland A."/>
            <person name="Lapidus A."/>
            <person name="Glavina del Rio T."/>
            <person name="Dalin E."/>
            <person name="Tice H."/>
            <person name="Bruce D."/>
            <person name="Goodwin L."/>
            <person name="Pitluck S."/>
            <person name="Peters L."/>
            <person name="Ovchinnikova G."/>
            <person name="Chertkov O."/>
            <person name="Kyrpides N."/>
            <person name="Mavromatis K."/>
            <person name="Ivanova N."/>
            <person name="Brettin T."/>
            <person name="Detter J.C."/>
            <person name="Han C."/>
            <person name="Larimer F."/>
            <person name="Land M."/>
            <person name="Hauser L."/>
            <person name="Markowitz V."/>
            <person name="Cheng J.-F."/>
            <person name="Hugenholtz P."/>
            <person name="Woyke T."/>
            <person name="Wu D."/>
            <person name="Tindall B."/>
            <person name="Pomrenke H."/>
            <person name="Brambilla E."/>
            <person name="Klenk H.-P."/>
            <person name="Eisen J.A."/>
        </authorList>
    </citation>
    <scope>NUCLEOTIDE SEQUENCE [LARGE SCALE GENOMIC DNA]</scope>
    <source>
        <strain evidence="3">ATCC BAA-1392 / DSM 18658 / VKM B-2454 / MOB10</strain>
    </source>
</reference>
<dbReference type="AlphaFoldDB" id="L0DN28"/>
<dbReference type="RefSeq" id="WP_015249320.1">
    <property type="nucleotide sequence ID" value="NC_019892.1"/>
</dbReference>